<dbReference type="Pfam" id="PF06580">
    <property type="entry name" value="His_kinase"/>
    <property type="match status" value="1"/>
</dbReference>
<dbReference type="Pfam" id="PF02518">
    <property type="entry name" value="HATPase_c"/>
    <property type="match status" value="1"/>
</dbReference>
<evidence type="ECO:0000256" key="4">
    <source>
        <dbReference type="ARBA" id="ARBA00022475"/>
    </source>
</evidence>
<evidence type="ECO:0000259" key="15">
    <source>
        <dbReference type="PROSITE" id="PS50109"/>
    </source>
</evidence>
<evidence type="ECO:0000256" key="11">
    <source>
        <dbReference type="ARBA" id="ARBA00023136"/>
    </source>
</evidence>
<dbReference type="PROSITE" id="PS50109">
    <property type="entry name" value="HIS_KIN"/>
    <property type="match status" value="1"/>
</dbReference>
<keyword evidence="7" id="KW-0547">Nucleotide-binding</keyword>
<evidence type="ECO:0000256" key="8">
    <source>
        <dbReference type="ARBA" id="ARBA00022777"/>
    </source>
</evidence>
<evidence type="ECO:0000256" key="12">
    <source>
        <dbReference type="SAM" id="Coils"/>
    </source>
</evidence>
<feature type="coiled-coil region" evidence="12">
    <location>
        <begin position="331"/>
        <end position="365"/>
    </location>
</feature>
<dbReference type="CDD" id="cd06225">
    <property type="entry name" value="HAMP"/>
    <property type="match status" value="1"/>
</dbReference>
<feature type="domain" description="Histidine kinase" evidence="15">
    <location>
        <begin position="461"/>
        <end position="569"/>
    </location>
</feature>
<keyword evidence="18" id="KW-1185">Reference proteome</keyword>
<dbReference type="PRINTS" id="PR00344">
    <property type="entry name" value="BCTRLSENSOR"/>
</dbReference>
<dbReference type="SUPFAM" id="SSF55874">
    <property type="entry name" value="ATPase domain of HSP90 chaperone/DNA topoisomerase II/histidine kinase"/>
    <property type="match status" value="1"/>
</dbReference>
<keyword evidence="14" id="KW-1133">Transmembrane helix</keyword>
<organism evidence="17 18">
    <name type="scientific">Cohnella candidum</name>
    <dbReference type="NCBI Taxonomy" id="2674991"/>
    <lineage>
        <taxon>Bacteria</taxon>
        <taxon>Bacillati</taxon>
        <taxon>Bacillota</taxon>
        <taxon>Bacilli</taxon>
        <taxon>Bacillales</taxon>
        <taxon>Paenibacillaceae</taxon>
        <taxon>Cohnella</taxon>
    </lineage>
</organism>
<evidence type="ECO:0000256" key="6">
    <source>
        <dbReference type="ARBA" id="ARBA00022679"/>
    </source>
</evidence>
<keyword evidence="12" id="KW-0175">Coiled coil</keyword>
<dbReference type="InterPro" id="IPR010559">
    <property type="entry name" value="Sig_transdc_His_kin_internal"/>
</dbReference>
<evidence type="ECO:0000256" key="14">
    <source>
        <dbReference type="SAM" id="Phobius"/>
    </source>
</evidence>
<keyword evidence="9" id="KW-0067">ATP-binding</keyword>
<keyword evidence="10" id="KW-0902">Two-component regulatory system</keyword>
<dbReference type="SMART" id="SM00304">
    <property type="entry name" value="HAMP"/>
    <property type="match status" value="1"/>
</dbReference>
<evidence type="ECO:0000256" key="13">
    <source>
        <dbReference type="SAM" id="MobiDB-lite"/>
    </source>
</evidence>
<dbReference type="InterPro" id="IPR036890">
    <property type="entry name" value="HATPase_C_sf"/>
</dbReference>
<dbReference type="SUPFAM" id="SSF158472">
    <property type="entry name" value="HAMP domain-like"/>
    <property type="match status" value="1"/>
</dbReference>
<keyword evidence="8 17" id="KW-0418">Kinase</keyword>
<dbReference type="InterPro" id="IPR003594">
    <property type="entry name" value="HATPase_dom"/>
</dbReference>
<proteinExistence type="predicted"/>
<evidence type="ECO:0000313" key="18">
    <source>
        <dbReference type="Proteomes" id="UP000269097"/>
    </source>
</evidence>
<dbReference type="GO" id="GO:0005886">
    <property type="term" value="C:plasma membrane"/>
    <property type="evidence" value="ECO:0007669"/>
    <property type="project" value="UniProtKB-SubCell"/>
</dbReference>
<evidence type="ECO:0000256" key="2">
    <source>
        <dbReference type="ARBA" id="ARBA00004651"/>
    </source>
</evidence>
<evidence type="ECO:0000256" key="10">
    <source>
        <dbReference type="ARBA" id="ARBA00023012"/>
    </source>
</evidence>
<feature type="region of interest" description="Disordered" evidence="13">
    <location>
        <begin position="558"/>
        <end position="588"/>
    </location>
</feature>
<sequence length="588" mass="67314">MKSLRTQMMLFFSLIILVPVILSSVNVYYALQHYLMQSYIRHQEQVGGNLAGELDGLRQKLEDLSLRIFGDRDIQAYLATPMPAPSADQLEKTTRFRQAVQKYASSEDPRVSLFLVKGQKTVYGDGYEIQRYIQLHMAAADQYGGLPVWDVWNEQGKVVLYRQINDNQTDLTRTIGYLFLFFDRSEIERTIARYTLDAGQQFGVYDREGYFSVITDASMDPERVRELGESLGGGGERELRLGDARSVAFANVRGPWTLVSWIPRELVLEPAAEMFYGILFTAVVLLIFSIFLVLFLSHRITKPLKLLQRKMKHIGEGRFAVRIPIERNDEIGELTQALNSMSDEIVSLIEKNKEEENKRRQIQLQTLEYQINPHFLYNTLDSVNMLARRHDDPVIADIVTYLSRLFRIGLNQGREMITVGDEIRHVTYYLKIQEIRFAGQLYWDIQADDSIERVKMIKFILQPLVENSINHGIRKRDEAGHIYVRAWGEPGFVVLEVEDDGVGMDAEQLERVRASLEEDAEEETDKDHGFGLRNVHQRIRLHYGPEFGLALASEKGSGTVVTVRLPDPSGDKEVREGNDDGGGTRGFH</sequence>
<evidence type="ECO:0000259" key="16">
    <source>
        <dbReference type="PROSITE" id="PS50885"/>
    </source>
</evidence>
<dbReference type="Proteomes" id="UP000269097">
    <property type="component" value="Chromosome"/>
</dbReference>
<name>A0A3G3JYS8_9BACL</name>
<keyword evidence="5" id="KW-0597">Phosphoprotein</keyword>
<protein>
    <recommendedName>
        <fullName evidence="3">histidine kinase</fullName>
        <ecNumber evidence="3">2.7.13.3</ecNumber>
    </recommendedName>
</protein>
<keyword evidence="11 14" id="KW-0472">Membrane</keyword>
<dbReference type="AlphaFoldDB" id="A0A3G3JYS8"/>
<evidence type="ECO:0000256" key="9">
    <source>
        <dbReference type="ARBA" id="ARBA00022840"/>
    </source>
</evidence>
<dbReference type="Gene3D" id="6.10.340.10">
    <property type="match status" value="1"/>
</dbReference>
<dbReference type="GO" id="GO:0005524">
    <property type="term" value="F:ATP binding"/>
    <property type="evidence" value="ECO:0007669"/>
    <property type="project" value="UniProtKB-KW"/>
</dbReference>
<dbReference type="InterPro" id="IPR050640">
    <property type="entry name" value="Bact_2-comp_sensor_kinase"/>
</dbReference>
<keyword evidence="14" id="KW-0812">Transmembrane</keyword>
<reference evidence="17 18" key="1">
    <citation type="submission" date="2018-10" db="EMBL/GenBank/DDBJ databases">
        <title>Genome Sequence of Cohnella sp.</title>
        <authorList>
            <person name="Srinivasan S."/>
            <person name="Kim M.K."/>
        </authorList>
    </citation>
    <scope>NUCLEOTIDE SEQUENCE [LARGE SCALE GENOMIC DNA]</scope>
    <source>
        <strain evidence="17 18">18JY8-7</strain>
    </source>
</reference>
<comment type="catalytic activity">
    <reaction evidence="1">
        <text>ATP + protein L-histidine = ADP + protein N-phospho-L-histidine.</text>
        <dbReference type="EC" id="2.7.13.3"/>
    </reaction>
</comment>
<gene>
    <name evidence="17" type="ORF">EAV92_12925</name>
</gene>
<dbReference type="SMART" id="SM00387">
    <property type="entry name" value="HATPase_c"/>
    <property type="match status" value="1"/>
</dbReference>
<dbReference type="Gene3D" id="3.30.565.10">
    <property type="entry name" value="Histidine kinase-like ATPase, C-terminal domain"/>
    <property type="match status" value="1"/>
</dbReference>
<feature type="compositionally biased region" description="Basic and acidic residues" evidence="13">
    <location>
        <begin position="569"/>
        <end position="578"/>
    </location>
</feature>
<evidence type="ECO:0000313" key="17">
    <source>
        <dbReference type="EMBL" id="AYQ73395.1"/>
    </source>
</evidence>
<dbReference type="InterPro" id="IPR004358">
    <property type="entry name" value="Sig_transdc_His_kin-like_C"/>
</dbReference>
<dbReference type="PANTHER" id="PTHR34220">
    <property type="entry name" value="SENSOR HISTIDINE KINASE YPDA"/>
    <property type="match status" value="1"/>
</dbReference>
<dbReference type="KEGG" id="coh:EAV92_12925"/>
<evidence type="ECO:0000256" key="5">
    <source>
        <dbReference type="ARBA" id="ARBA00022553"/>
    </source>
</evidence>
<dbReference type="RefSeq" id="WP_123041477.1">
    <property type="nucleotide sequence ID" value="NZ_CP033433.1"/>
</dbReference>
<dbReference type="PANTHER" id="PTHR34220:SF7">
    <property type="entry name" value="SENSOR HISTIDINE KINASE YPDA"/>
    <property type="match status" value="1"/>
</dbReference>
<keyword evidence="6" id="KW-0808">Transferase</keyword>
<feature type="domain" description="HAMP" evidence="16">
    <location>
        <begin position="298"/>
        <end position="350"/>
    </location>
</feature>
<dbReference type="GO" id="GO:0000155">
    <property type="term" value="F:phosphorelay sensor kinase activity"/>
    <property type="evidence" value="ECO:0007669"/>
    <property type="project" value="InterPro"/>
</dbReference>
<dbReference type="InterPro" id="IPR005467">
    <property type="entry name" value="His_kinase_dom"/>
</dbReference>
<dbReference type="EMBL" id="CP033433">
    <property type="protein sequence ID" value="AYQ73395.1"/>
    <property type="molecule type" value="Genomic_DNA"/>
</dbReference>
<dbReference type="PROSITE" id="PS50885">
    <property type="entry name" value="HAMP"/>
    <property type="match status" value="1"/>
</dbReference>
<keyword evidence="4" id="KW-1003">Cell membrane</keyword>
<dbReference type="Pfam" id="PF00672">
    <property type="entry name" value="HAMP"/>
    <property type="match status" value="1"/>
</dbReference>
<evidence type="ECO:0000256" key="1">
    <source>
        <dbReference type="ARBA" id="ARBA00000085"/>
    </source>
</evidence>
<accession>A0A3G3JYS8</accession>
<feature type="transmembrane region" description="Helical" evidence="14">
    <location>
        <begin position="274"/>
        <end position="296"/>
    </location>
</feature>
<evidence type="ECO:0000256" key="3">
    <source>
        <dbReference type="ARBA" id="ARBA00012438"/>
    </source>
</evidence>
<evidence type="ECO:0000256" key="7">
    <source>
        <dbReference type="ARBA" id="ARBA00022741"/>
    </source>
</evidence>
<comment type="subcellular location">
    <subcellularLocation>
        <location evidence="2">Cell membrane</location>
        <topology evidence="2">Multi-pass membrane protein</topology>
    </subcellularLocation>
</comment>
<dbReference type="EC" id="2.7.13.3" evidence="3"/>
<dbReference type="InterPro" id="IPR003660">
    <property type="entry name" value="HAMP_dom"/>
</dbReference>